<evidence type="ECO:0000313" key="12">
    <source>
        <dbReference type="EMBL" id="GMM61750.1"/>
    </source>
</evidence>
<comment type="similarity">
    <text evidence="3">Belongs to the FliM family.</text>
</comment>
<evidence type="ECO:0000256" key="7">
    <source>
        <dbReference type="ARBA" id="ARBA00022779"/>
    </source>
</evidence>
<evidence type="ECO:0000256" key="9">
    <source>
        <dbReference type="ARBA" id="ARBA00023143"/>
    </source>
</evidence>
<dbReference type="SUPFAM" id="SSF101801">
    <property type="entry name" value="Surface presentation of antigens (SPOA)"/>
    <property type="match status" value="1"/>
</dbReference>
<reference evidence="12 13" key="1">
    <citation type="submission" date="2023-06" db="EMBL/GenBank/DDBJ databases">
        <title>Draft genome sequence of Novosphingobium sp. strain IK01.</title>
        <authorList>
            <person name="Hatamoto M."/>
            <person name="Ikarashi T."/>
            <person name="Yamaguchi T."/>
        </authorList>
    </citation>
    <scope>NUCLEOTIDE SEQUENCE [LARGE SCALE GENOMIC DNA]</scope>
    <source>
        <strain evidence="12 13">IK01</strain>
    </source>
</reference>
<dbReference type="InterPro" id="IPR001543">
    <property type="entry name" value="FliN-like_C"/>
</dbReference>
<gene>
    <name evidence="12" type="ORF">NUTIK01_25270</name>
</gene>
<comment type="subcellular location">
    <subcellularLocation>
        <location evidence="1">Bacterial flagellum basal body</location>
    </subcellularLocation>
    <subcellularLocation>
        <location evidence="2">Cell membrane</location>
        <topology evidence="2">Peripheral membrane protein</topology>
    </subcellularLocation>
</comment>
<dbReference type="Pfam" id="PF01052">
    <property type="entry name" value="FliMN_C"/>
    <property type="match status" value="1"/>
</dbReference>
<sequence length="301" mass="31930">MKPEREFVAERVVARHCTQLLPPGPAQSELVSALTRTSERLTRELAGALATLLGGEEPNVECNRPERTVYSDYATMQVMGHRNLGAYTLYGAGPANNRILGMIAGEAVLRLVDRTFGGTGVAPAQLPRELPLSGELMVQKIEAMLAARLGAALGADGTGAIRPLRREGHIDHLAPFANDEPIVALEFSVNEPGRAPWSIEMAFPYDTLAAFFGNGDRPPAGIDHPPASPMAQPFAQVPLMVSAVLVDIRLPLAAISALEVGQILPVPVARAVPVRVGGQTIAHGTVGALDDRLAVQLTHAF</sequence>
<dbReference type="EMBL" id="BTFW01000001">
    <property type="protein sequence ID" value="GMM61750.1"/>
    <property type="molecule type" value="Genomic_DNA"/>
</dbReference>
<dbReference type="InterPro" id="IPR028976">
    <property type="entry name" value="CheC-like_sf"/>
</dbReference>
<evidence type="ECO:0000313" key="13">
    <source>
        <dbReference type="Proteomes" id="UP001187221"/>
    </source>
</evidence>
<organism evidence="12 13">
    <name type="scientific">Novosphingobium pituita</name>
    <dbReference type="NCBI Taxonomy" id="3056842"/>
    <lineage>
        <taxon>Bacteria</taxon>
        <taxon>Pseudomonadati</taxon>
        <taxon>Pseudomonadota</taxon>
        <taxon>Alphaproteobacteria</taxon>
        <taxon>Sphingomonadales</taxon>
        <taxon>Sphingomonadaceae</taxon>
        <taxon>Novosphingobium</taxon>
    </lineage>
</organism>
<evidence type="ECO:0000256" key="2">
    <source>
        <dbReference type="ARBA" id="ARBA00004202"/>
    </source>
</evidence>
<dbReference type="Proteomes" id="UP001187221">
    <property type="component" value="Unassembled WGS sequence"/>
</dbReference>
<evidence type="ECO:0000256" key="10">
    <source>
        <dbReference type="ARBA" id="ARBA00025044"/>
    </source>
</evidence>
<evidence type="ECO:0000256" key="8">
    <source>
        <dbReference type="ARBA" id="ARBA00023136"/>
    </source>
</evidence>
<dbReference type="Gene3D" id="2.30.330.10">
    <property type="entry name" value="SpoA-like"/>
    <property type="match status" value="1"/>
</dbReference>
<comment type="function">
    <text evidence="10">FliM is one of three proteins (FliG, FliN, FliM) that forms the rotor-mounted switch complex (C ring), located at the base of the basal body. This complex interacts with the CheY and CheZ chemotaxis proteins, in addition to contacting components of the motor that determine the direction of flagellar rotation.</text>
</comment>
<dbReference type="Gene3D" id="3.40.1550.10">
    <property type="entry name" value="CheC-like"/>
    <property type="match status" value="1"/>
</dbReference>
<keyword evidence="6" id="KW-0145">Chemotaxis</keyword>
<proteinExistence type="inferred from homology"/>
<evidence type="ECO:0000256" key="4">
    <source>
        <dbReference type="ARBA" id="ARBA00021898"/>
    </source>
</evidence>
<keyword evidence="8" id="KW-0472">Membrane</keyword>
<keyword evidence="13" id="KW-1185">Reference proteome</keyword>
<keyword evidence="5" id="KW-1003">Cell membrane</keyword>
<dbReference type="PANTHER" id="PTHR30034">
    <property type="entry name" value="FLAGELLAR MOTOR SWITCH PROTEIN FLIM"/>
    <property type="match status" value="1"/>
</dbReference>
<evidence type="ECO:0000256" key="6">
    <source>
        <dbReference type="ARBA" id="ARBA00022500"/>
    </source>
</evidence>
<keyword evidence="9" id="KW-0975">Bacterial flagellum</keyword>
<evidence type="ECO:0000259" key="11">
    <source>
        <dbReference type="Pfam" id="PF01052"/>
    </source>
</evidence>
<dbReference type="PANTHER" id="PTHR30034:SF6">
    <property type="entry name" value="YOP PROTEINS TRANSLOCATION PROTEIN Q"/>
    <property type="match status" value="1"/>
</dbReference>
<dbReference type="RefSeq" id="WP_317975402.1">
    <property type="nucleotide sequence ID" value="NZ_BTFW01000001.1"/>
</dbReference>
<feature type="domain" description="Flagellar motor switch protein FliN-like C-terminal" evidence="11">
    <location>
        <begin position="235"/>
        <end position="299"/>
    </location>
</feature>
<evidence type="ECO:0000256" key="5">
    <source>
        <dbReference type="ARBA" id="ARBA00022475"/>
    </source>
</evidence>
<evidence type="ECO:0000256" key="1">
    <source>
        <dbReference type="ARBA" id="ARBA00004117"/>
    </source>
</evidence>
<evidence type="ECO:0000256" key="3">
    <source>
        <dbReference type="ARBA" id="ARBA00011049"/>
    </source>
</evidence>
<name>A0ABQ6P923_9SPHN</name>
<comment type="caution">
    <text evidence="12">The sequence shown here is derived from an EMBL/GenBank/DDBJ whole genome shotgun (WGS) entry which is preliminary data.</text>
</comment>
<dbReference type="InterPro" id="IPR036429">
    <property type="entry name" value="SpoA-like_sf"/>
</dbReference>
<protein>
    <recommendedName>
        <fullName evidence="4">Flagellar motor switch protein FliM</fullName>
    </recommendedName>
</protein>
<accession>A0ABQ6P923</accession>
<keyword evidence="7" id="KW-0283">Flagellar rotation</keyword>